<dbReference type="AlphaFoldDB" id="A0A2P9EH56"/>
<keyword evidence="1" id="KW-1133">Transmembrane helix</keyword>
<protein>
    <submittedName>
        <fullName evidence="2">Uncharacterized protein</fullName>
    </submittedName>
</protein>
<dbReference type="Proteomes" id="UP000306822">
    <property type="component" value="Plasmid RCS83_pII"/>
</dbReference>
<keyword evidence="1" id="KW-0812">Transmembrane</keyword>
<keyword evidence="1" id="KW-0472">Membrane</keyword>
<evidence type="ECO:0000313" key="2">
    <source>
        <dbReference type="EMBL" id="SPE02643.1"/>
    </source>
</evidence>
<sequence length="50" mass="5400">MKYFLYQIVPIAAIICAAILALKGINGWGWFLTVGFLLAGADTVKAQLSK</sequence>
<name>A0A2P9EH56_ECOLX</name>
<reference evidence="3" key="1">
    <citation type="submission" date="2018-02" db="EMBL/GenBank/DDBJ databases">
        <authorList>
            <person name="Cea G.-C."/>
            <person name="William W."/>
        </authorList>
    </citation>
    <scope>NUCLEOTIDE SEQUENCE [LARGE SCALE GENOMIC DNA]</scope>
    <source>
        <strain evidence="3">ECOR 10</strain>
        <plasmid evidence="3">rcs83_pii</plasmid>
    </source>
</reference>
<organism evidence="2 3">
    <name type="scientific">Escherichia coli</name>
    <dbReference type="NCBI Taxonomy" id="562"/>
    <lineage>
        <taxon>Bacteria</taxon>
        <taxon>Pseudomonadati</taxon>
        <taxon>Pseudomonadota</taxon>
        <taxon>Gammaproteobacteria</taxon>
        <taxon>Enterobacterales</taxon>
        <taxon>Enterobacteriaceae</taxon>
        <taxon>Escherichia</taxon>
    </lineage>
</organism>
<keyword evidence="2" id="KW-0614">Plasmid</keyword>
<geneLocation type="plasmid" evidence="3">
    <name>rcs83_pii</name>
</geneLocation>
<proteinExistence type="predicted"/>
<feature type="transmembrane region" description="Helical" evidence="1">
    <location>
        <begin position="5"/>
        <end position="22"/>
    </location>
</feature>
<dbReference type="EMBL" id="LT985291">
    <property type="protein sequence ID" value="SPE02643.1"/>
    <property type="molecule type" value="Genomic_DNA"/>
</dbReference>
<evidence type="ECO:0000256" key="1">
    <source>
        <dbReference type="SAM" id="Phobius"/>
    </source>
</evidence>
<evidence type="ECO:0000313" key="3">
    <source>
        <dbReference type="Proteomes" id="UP000306822"/>
    </source>
</evidence>
<accession>A0A2P9EH56</accession>
<gene>
    <name evidence="2" type="ORF">RCS83_PII0002</name>
</gene>